<evidence type="ECO:0000256" key="1">
    <source>
        <dbReference type="ARBA" id="ARBA00004651"/>
    </source>
</evidence>
<dbReference type="Proteomes" id="UP001201873">
    <property type="component" value="Unassembled WGS sequence"/>
</dbReference>
<feature type="transmembrane region" description="Helical" evidence="7">
    <location>
        <begin position="717"/>
        <end position="742"/>
    </location>
</feature>
<comment type="caution">
    <text evidence="10">The sequence shown here is derived from an EMBL/GenBank/DDBJ whole genome shotgun (WGS) entry which is preliminary data.</text>
</comment>
<dbReference type="PANTHER" id="PTHR30572:SF4">
    <property type="entry name" value="ABC TRANSPORTER PERMEASE YTRF"/>
    <property type="match status" value="1"/>
</dbReference>
<reference evidence="10 11" key="1">
    <citation type="submission" date="2022-04" db="EMBL/GenBank/DDBJ databases">
        <title>Genome diversity in the genus Frankia.</title>
        <authorList>
            <person name="Carlos-Shanley C."/>
            <person name="Hahn D."/>
        </authorList>
    </citation>
    <scope>NUCLEOTIDE SEQUENCE [LARGE SCALE GENOMIC DNA]</scope>
    <source>
        <strain evidence="10 11">Ag45/Mut15</strain>
    </source>
</reference>
<feature type="transmembrane region" description="Helical" evidence="7">
    <location>
        <begin position="365"/>
        <end position="387"/>
    </location>
</feature>
<dbReference type="Pfam" id="PF02687">
    <property type="entry name" value="FtsX"/>
    <property type="match status" value="2"/>
</dbReference>
<name>A0ABT0K1C2_9ACTN</name>
<proteinExistence type="inferred from homology"/>
<comment type="subcellular location">
    <subcellularLocation>
        <location evidence="1">Cell membrane</location>
        <topology evidence="1">Multi-pass membrane protein</topology>
    </subcellularLocation>
</comment>
<feature type="transmembrane region" description="Helical" evidence="7">
    <location>
        <begin position="763"/>
        <end position="790"/>
    </location>
</feature>
<keyword evidence="3 7" id="KW-0812">Transmembrane</keyword>
<comment type="similarity">
    <text evidence="6">Belongs to the ABC-4 integral membrane protein family.</text>
</comment>
<feature type="domain" description="ABC3 transporter permease C-terminal" evidence="8">
    <location>
        <begin position="720"/>
        <end position="836"/>
    </location>
</feature>
<feature type="transmembrane region" description="Helical" evidence="7">
    <location>
        <begin position="267"/>
        <end position="292"/>
    </location>
</feature>
<dbReference type="InterPro" id="IPR025857">
    <property type="entry name" value="MacB_PCD"/>
</dbReference>
<feature type="domain" description="MacB-like periplasmic core" evidence="9">
    <location>
        <begin position="491"/>
        <end position="686"/>
    </location>
</feature>
<feature type="transmembrane region" description="Helical" evidence="7">
    <location>
        <begin position="408"/>
        <end position="429"/>
    </location>
</feature>
<keyword evidence="2" id="KW-1003">Cell membrane</keyword>
<dbReference type="PANTHER" id="PTHR30572">
    <property type="entry name" value="MEMBRANE COMPONENT OF TRANSPORTER-RELATED"/>
    <property type="match status" value="1"/>
</dbReference>
<sequence length="844" mass="86808">MLRATFKSLLARKTRLALSMLAVVVGVSFVTGTLVLTDTLNKTFDSLFAGIDKNVSVAVRAVNQIDASSEAGRPPLPASIVATLAKVDGVRAATGSVQGQAVLIDPRTGKPAGGNNAPPGIGANWTGGDPTSTQEIVTGRAPKTGEIVADGSTVRSMHLALGARIAVQTKGAPATYTLVGTFRIGGQDSLGGAAVTAFDTATAQRVLLAPDQFNAVHLAAAPGLGQEELRARIAATLPAGVQAITGKQLADENASAIQQAIGGFSTFLLIFAAISVFVGAFIIFNTFTMLVAQRVRELALLRAIGASRRQVQLSLQVEAALVGAAGATVGLVFGAGLAVLLRTAVGAFGVDLPSGSLVFETRTIIIAYAVGIVITSVAAFVPARKAASVPPIAAMRDTYVLPTRSLRLRAISGLVLTGLGVLLLAVGAASAGKSAAGAVGGGAAAIFLGVATLSPLLSVPVIRVLGRPFVAAFGTTGHLARQNAMRNPRRTASTASALMIGLALVSAFSILGQSIKESVRTTVQNSLGADYYLTAKGFGTGFSGQVARDIATRPGVGVATGLRGGLAKVEGRTVQLLAGDPAGLLQVLAIKKVDGDLHNLNDRTLLVDEATATDRHLRVGQAVTVTYPDGTDKLTVAGIYKKSQVAGSWIVSTGQYARHSTQDLDLFVLVKRADGADPAAVRAVIDTAVKPYATVEVRDQSEFVAQQEKQVDQLLGFIYVLLALAVIIALFGIVNTLALSVIERTREIGLLRAVGMSRPQMRAMVVMESTIISVFGAVLGVAVGSVFGWALTKALASQGISTFAYPSPTIITVIGVGILLGVLAAVFPALRAARMDILRAISTT</sequence>
<dbReference type="InterPro" id="IPR050250">
    <property type="entry name" value="Macrolide_Exporter_MacB"/>
</dbReference>
<evidence type="ECO:0000313" key="10">
    <source>
        <dbReference type="EMBL" id="MCK9877588.1"/>
    </source>
</evidence>
<protein>
    <submittedName>
        <fullName evidence="10">ABC transporter permease</fullName>
    </submittedName>
</protein>
<evidence type="ECO:0000259" key="8">
    <source>
        <dbReference type="Pfam" id="PF02687"/>
    </source>
</evidence>
<evidence type="ECO:0000256" key="2">
    <source>
        <dbReference type="ARBA" id="ARBA00022475"/>
    </source>
</evidence>
<dbReference type="InterPro" id="IPR003838">
    <property type="entry name" value="ABC3_permease_C"/>
</dbReference>
<evidence type="ECO:0000313" key="11">
    <source>
        <dbReference type="Proteomes" id="UP001201873"/>
    </source>
</evidence>
<evidence type="ECO:0000256" key="7">
    <source>
        <dbReference type="SAM" id="Phobius"/>
    </source>
</evidence>
<keyword evidence="11" id="KW-1185">Reference proteome</keyword>
<feature type="domain" description="MacB-like periplasmic core" evidence="9">
    <location>
        <begin position="17"/>
        <end position="235"/>
    </location>
</feature>
<evidence type="ECO:0000256" key="4">
    <source>
        <dbReference type="ARBA" id="ARBA00022989"/>
    </source>
</evidence>
<evidence type="ECO:0000256" key="6">
    <source>
        <dbReference type="ARBA" id="ARBA00038076"/>
    </source>
</evidence>
<feature type="domain" description="ABC3 transporter permease C-terminal" evidence="8">
    <location>
        <begin position="270"/>
        <end position="391"/>
    </location>
</feature>
<evidence type="ECO:0000256" key="5">
    <source>
        <dbReference type="ARBA" id="ARBA00023136"/>
    </source>
</evidence>
<evidence type="ECO:0000259" key="9">
    <source>
        <dbReference type="Pfam" id="PF12704"/>
    </source>
</evidence>
<keyword evidence="5 7" id="KW-0472">Membrane</keyword>
<gene>
    <name evidence="10" type="ORF">MXD59_17715</name>
</gene>
<dbReference type="Pfam" id="PF12704">
    <property type="entry name" value="MacB_PCD"/>
    <property type="match status" value="2"/>
</dbReference>
<feature type="transmembrane region" description="Helical" evidence="7">
    <location>
        <begin position="810"/>
        <end position="830"/>
    </location>
</feature>
<keyword evidence="4 7" id="KW-1133">Transmembrane helix</keyword>
<evidence type="ECO:0000256" key="3">
    <source>
        <dbReference type="ARBA" id="ARBA00022692"/>
    </source>
</evidence>
<feature type="transmembrane region" description="Helical" evidence="7">
    <location>
        <begin position="435"/>
        <end position="457"/>
    </location>
</feature>
<feature type="transmembrane region" description="Helical" evidence="7">
    <location>
        <begin position="319"/>
        <end position="345"/>
    </location>
</feature>
<dbReference type="EMBL" id="JALKFT010000018">
    <property type="protein sequence ID" value="MCK9877588.1"/>
    <property type="molecule type" value="Genomic_DNA"/>
</dbReference>
<dbReference type="RefSeq" id="WP_248825810.1">
    <property type="nucleotide sequence ID" value="NZ_JALKFT010000018.1"/>
</dbReference>
<accession>A0ABT0K1C2</accession>
<feature type="transmembrane region" description="Helical" evidence="7">
    <location>
        <begin position="491"/>
        <end position="511"/>
    </location>
</feature>
<organism evidence="10 11">
    <name type="scientific">Frankia umida</name>
    <dbReference type="NCBI Taxonomy" id="573489"/>
    <lineage>
        <taxon>Bacteria</taxon>
        <taxon>Bacillati</taxon>
        <taxon>Actinomycetota</taxon>
        <taxon>Actinomycetes</taxon>
        <taxon>Frankiales</taxon>
        <taxon>Frankiaceae</taxon>
        <taxon>Frankia</taxon>
    </lineage>
</organism>